<dbReference type="KEGG" id="pfla:Pflav_062550"/>
<accession>A0A6F8Y190</accession>
<protein>
    <recommendedName>
        <fullName evidence="1">DUF397 domain-containing protein</fullName>
    </recommendedName>
</protein>
<name>A0A6F8Y190_9ACTN</name>
<dbReference type="EMBL" id="AP022870">
    <property type="protein sequence ID" value="BCB79845.1"/>
    <property type="molecule type" value="Genomic_DNA"/>
</dbReference>
<dbReference type="Proteomes" id="UP000502508">
    <property type="component" value="Chromosome"/>
</dbReference>
<organism evidence="2 3">
    <name type="scientific">Phytohabitans flavus</name>
    <dbReference type="NCBI Taxonomy" id="1076124"/>
    <lineage>
        <taxon>Bacteria</taxon>
        <taxon>Bacillati</taxon>
        <taxon>Actinomycetota</taxon>
        <taxon>Actinomycetes</taxon>
        <taxon>Micromonosporales</taxon>
        <taxon>Micromonosporaceae</taxon>
    </lineage>
</organism>
<keyword evidence="3" id="KW-1185">Reference proteome</keyword>
<dbReference type="AlphaFoldDB" id="A0A6F8Y190"/>
<sequence length="65" mass="7280">MSAGPRISWRTSSRSQNTNCVEVGEMETTVAMRDSKDREGPVLIFAREQWIDFVASAKAGEFDLN</sequence>
<feature type="domain" description="DUF397" evidence="1">
    <location>
        <begin position="8"/>
        <end position="58"/>
    </location>
</feature>
<reference evidence="2 3" key="1">
    <citation type="submission" date="2020-03" db="EMBL/GenBank/DDBJ databases">
        <title>Whole genome shotgun sequence of Phytohabitans flavus NBRC 107702.</title>
        <authorList>
            <person name="Komaki H."/>
            <person name="Tamura T."/>
        </authorList>
    </citation>
    <scope>NUCLEOTIDE SEQUENCE [LARGE SCALE GENOMIC DNA]</scope>
    <source>
        <strain evidence="2 3">NBRC 107702</strain>
    </source>
</reference>
<dbReference type="InterPro" id="IPR007278">
    <property type="entry name" value="DUF397"/>
</dbReference>
<proteinExistence type="predicted"/>
<evidence type="ECO:0000259" key="1">
    <source>
        <dbReference type="Pfam" id="PF04149"/>
    </source>
</evidence>
<gene>
    <name evidence="2" type="ORF">Pflav_062550</name>
</gene>
<dbReference type="RefSeq" id="WP_173039914.1">
    <property type="nucleotide sequence ID" value="NZ_AP022870.1"/>
</dbReference>
<reference evidence="2 3" key="2">
    <citation type="submission" date="2020-03" db="EMBL/GenBank/DDBJ databases">
        <authorList>
            <person name="Ichikawa N."/>
            <person name="Kimura A."/>
            <person name="Kitahashi Y."/>
            <person name="Uohara A."/>
        </authorList>
    </citation>
    <scope>NUCLEOTIDE SEQUENCE [LARGE SCALE GENOMIC DNA]</scope>
    <source>
        <strain evidence="2 3">NBRC 107702</strain>
    </source>
</reference>
<evidence type="ECO:0000313" key="2">
    <source>
        <dbReference type="EMBL" id="BCB79845.1"/>
    </source>
</evidence>
<evidence type="ECO:0000313" key="3">
    <source>
        <dbReference type="Proteomes" id="UP000502508"/>
    </source>
</evidence>
<dbReference type="Pfam" id="PF04149">
    <property type="entry name" value="DUF397"/>
    <property type="match status" value="1"/>
</dbReference>